<evidence type="ECO:0000259" key="1">
    <source>
        <dbReference type="Pfam" id="PF00582"/>
    </source>
</evidence>
<comment type="caution">
    <text evidence="2">The sequence shown here is derived from an EMBL/GenBank/DDBJ whole genome shotgun (WGS) entry which is preliminary data.</text>
</comment>
<dbReference type="PRINTS" id="PR01438">
    <property type="entry name" value="UNVRSLSTRESS"/>
</dbReference>
<name>A0AAP0LPX2_9ROSI</name>
<reference evidence="2 3" key="1">
    <citation type="submission" date="2024-05" db="EMBL/GenBank/DDBJ databases">
        <title>Haplotype-resolved chromosome-level genome assembly of Huyou (Citrus changshanensis).</title>
        <authorList>
            <person name="Miao C."/>
            <person name="Chen W."/>
            <person name="Wu Y."/>
            <person name="Wang L."/>
            <person name="Zhao S."/>
            <person name="Grierson D."/>
            <person name="Xu C."/>
            <person name="Chen K."/>
        </authorList>
    </citation>
    <scope>NUCLEOTIDE SEQUENCE [LARGE SCALE GENOMIC DNA]</scope>
    <source>
        <strain evidence="2">01-14</strain>
        <tissue evidence="2">Leaf</tissue>
    </source>
</reference>
<gene>
    <name evidence="2" type="ORF">WN944_029588</name>
</gene>
<feature type="domain" description="UspA" evidence="1">
    <location>
        <begin position="62"/>
        <end position="125"/>
    </location>
</feature>
<dbReference type="Pfam" id="PF00582">
    <property type="entry name" value="Usp"/>
    <property type="match status" value="1"/>
</dbReference>
<sequence length="131" mass="14123">MATAETQTMVVGIDDSEQSTYALQWTLDHFFANSTVNPPFKLVIVHARPSPSAVIGLAGPGKVHDFVVEVVEGDARNILCEAVEKHHASILVVGSHGYGAIKRAVLGSVSDYCAHHAHCTVMIVKRPKTKH</sequence>
<dbReference type="PANTHER" id="PTHR46553">
    <property type="entry name" value="ADENINE NUCLEOTIDE ALPHA HYDROLASES-LIKE SUPERFAMILY PROTEIN"/>
    <property type="match status" value="1"/>
</dbReference>
<dbReference type="InterPro" id="IPR006016">
    <property type="entry name" value="UspA"/>
</dbReference>
<dbReference type="InterPro" id="IPR014729">
    <property type="entry name" value="Rossmann-like_a/b/a_fold"/>
</dbReference>
<dbReference type="CDD" id="cd23659">
    <property type="entry name" value="USP_At3g01520-like"/>
    <property type="match status" value="1"/>
</dbReference>
<keyword evidence="3" id="KW-1185">Reference proteome</keyword>
<dbReference type="SUPFAM" id="SSF52402">
    <property type="entry name" value="Adenine nucleotide alpha hydrolases-like"/>
    <property type="match status" value="1"/>
</dbReference>
<organism evidence="2 3">
    <name type="scientific">Citrus x changshan-huyou</name>
    <dbReference type="NCBI Taxonomy" id="2935761"/>
    <lineage>
        <taxon>Eukaryota</taxon>
        <taxon>Viridiplantae</taxon>
        <taxon>Streptophyta</taxon>
        <taxon>Embryophyta</taxon>
        <taxon>Tracheophyta</taxon>
        <taxon>Spermatophyta</taxon>
        <taxon>Magnoliopsida</taxon>
        <taxon>eudicotyledons</taxon>
        <taxon>Gunneridae</taxon>
        <taxon>Pentapetalae</taxon>
        <taxon>rosids</taxon>
        <taxon>malvids</taxon>
        <taxon>Sapindales</taxon>
        <taxon>Rutaceae</taxon>
        <taxon>Aurantioideae</taxon>
        <taxon>Citrus</taxon>
    </lineage>
</organism>
<protein>
    <recommendedName>
        <fullName evidence="1">UspA domain-containing protein</fullName>
    </recommendedName>
</protein>
<dbReference type="PANTHER" id="PTHR46553:SF3">
    <property type="entry name" value="ADENINE NUCLEOTIDE ALPHA HYDROLASES-LIKE SUPERFAMILY PROTEIN"/>
    <property type="match status" value="1"/>
</dbReference>
<evidence type="ECO:0000313" key="2">
    <source>
        <dbReference type="EMBL" id="KAK9177565.1"/>
    </source>
</evidence>
<dbReference type="EMBL" id="JBCGBO010000025">
    <property type="protein sequence ID" value="KAK9177565.1"/>
    <property type="molecule type" value="Genomic_DNA"/>
</dbReference>
<dbReference type="AlphaFoldDB" id="A0AAP0LPX2"/>
<proteinExistence type="predicted"/>
<evidence type="ECO:0000313" key="3">
    <source>
        <dbReference type="Proteomes" id="UP001428341"/>
    </source>
</evidence>
<dbReference type="Gene3D" id="3.40.50.620">
    <property type="entry name" value="HUPs"/>
    <property type="match status" value="1"/>
</dbReference>
<accession>A0AAP0LPX2</accession>
<dbReference type="InterPro" id="IPR006015">
    <property type="entry name" value="Universal_stress_UspA"/>
</dbReference>
<dbReference type="Proteomes" id="UP001428341">
    <property type="component" value="Unassembled WGS sequence"/>
</dbReference>